<dbReference type="InterPro" id="IPR036388">
    <property type="entry name" value="WH-like_DNA-bd_sf"/>
</dbReference>
<name>A0A132MWK8_9ACTN</name>
<comment type="caution">
    <text evidence="2">The sequence shown here is derived from an EMBL/GenBank/DDBJ whole genome shotgun (WGS) entry which is preliminary data.</text>
</comment>
<dbReference type="RefSeq" id="WP_066889142.1">
    <property type="nucleotide sequence ID" value="NZ_CP171739.1"/>
</dbReference>
<sequence length="136" mass="15170">MRRSLLDSPSYRLIRALGQHKAALYEVLRRHGLHVGQEFLLAQLWREDGLTMGELAARAGVSSAAVTKVAGSLERAGLVRRERSAEDARVVRVWLTEAGRALEGPVTAAWYETEHLLRERADTIREALTALAELEK</sequence>
<dbReference type="PATRIC" id="fig|1469144.10.peg.3532"/>
<protein>
    <submittedName>
        <fullName evidence="2">Regulatory protein</fullName>
    </submittedName>
</protein>
<dbReference type="PROSITE" id="PS50995">
    <property type="entry name" value="HTH_MARR_2"/>
    <property type="match status" value="1"/>
</dbReference>
<dbReference type="Gene3D" id="1.10.10.10">
    <property type="entry name" value="Winged helix-like DNA-binding domain superfamily/Winged helix DNA-binding domain"/>
    <property type="match status" value="1"/>
</dbReference>
<dbReference type="GO" id="GO:0003700">
    <property type="term" value="F:DNA-binding transcription factor activity"/>
    <property type="evidence" value="ECO:0007669"/>
    <property type="project" value="InterPro"/>
</dbReference>
<dbReference type="PRINTS" id="PR00598">
    <property type="entry name" value="HTHMARR"/>
</dbReference>
<dbReference type="EMBL" id="LAXD01000001">
    <property type="protein sequence ID" value="KWX02241.1"/>
    <property type="molecule type" value="Genomic_DNA"/>
</dbReference>
<dbReference type="InterPro" id="IPR000835">
    <property type="entry name" value="HTH_MarR-typ"/>
</dbReference>
<organism evidence="2 3">
    <name type="scientific">Carbonactinospora thermoautotrophica</name>
    <dbReference type="NCBI Taxonomy" id="1469144"/>
    <lineage>
        <taxon>Bacteria</taxon>
        <taxon>Bacillati</taxon>
        <taxon>Actinomycetota</taxon>
        <taxon>Actinomycetes</taxon>
        <taxon>Kitasatosporales</taxon>
        <taxon>Carbonactinosporaceae</taxon>
        <taxon>Carbonactinospora</taxon>
    </lineage>
</organism>
<dbReference type="SUPFAM" id="SSF46785">
    <property type="entry name" value="Winged helix' DNA-binding domain"/>
    <property type="match status" value="1"/>
</dbReference>
<dbReference type="InterPro" id="IPR039422">
    <property type="entry name" value="MarR/SlyA-like"/>
</dbReference>
<gene>
    <name evidence="2" type="ORF">LI90_3284</name>
</gene>
<dbReference type="InterPro" id="IPR036390">
    <property type="entry name" value="WH_DNA-bd_sf"/>
</dbReference>
<dbReference type="PANTHER" id="PTHR33164:SF43">
    <property type="entry name" value="HTH-TYPE TRANSCRIPTIONAL REPRESSOR YETL"/>
    <property type="match status" value="1"/>
</dbReference>
<dbReference type="SMART" id="SM00347">
    <property type="entry name" value="HTH_MARR"/>
    <property type="match status" value="1"/>
</dbReference>
<feature type="domain" description="HTH marR-type" evidence="1">
    <location>
        <begin position="3"/>
        <end position="136"/>
    </location>
</feature>
<reference evidence="3" key="1">
    <citation type="submission" date="2015-04" db="EMBL/GenBank/DDBJ databases">
        <title>Physiological reanalysis, assessment of diazotrophy, and genome sequences of multiple isolates of Streptomyces thermoautotrophicus.</title>
        <authorList>
            <person name="MacKellar D.C."/>
            <person name="Lieber L."/>
            <person name="Norman J."/>
            <person name="Bolger A."/>
            <person name="Tobin C."/>
            <person name="Murray J.W."/>
            <person name="Chang R."/>
            <person name="Ford T."/>
            <person name="Nguyen P.Q."/>
            <person name="Woodward J."/>
            <person name="Permingeat H."/>
            <person name="Joshi N.S."/>
            <person name="Silver P.A."/>
            <person name="Usadel B."/>
            <person name="Rutherford A.W."/>
            <person name="Friesen M."/>
            <person name="Prell J."/>
        </authorList>
    </citation>
    <scope>NUCLEOTIDE SEQUENCE [LARGE SCALE GENOMIC DNA]</scope>
    <source>
        <strain evidence="3">H1</strain>
    </source>
</reference>
<dbReference type="PANTHER" id="PTHR33164">
    <property type="entry name" value="TRANSCRIPTIONAL REGULATOR, MARR FAMILY"/>
    <property type="match status" value="1"/>
</dbReference>
<evidence type="ECO:0000313" key="2">
    <source>
        <dbReference type="EMBL" id="KWX02241.1"/>
    </source>
</evidence>
<keyword evidence="3" id="KW-1185">Reference proteome</keyword>
<dbReference type="STRING" id="1469144.LI90_3284"/>
<dbReference type="AlphaFoldDB" id="A0A132MWK8"/>
<dbReference type="GO" id="GO:0006950">
    <property type="term" value="P:response to stress"/>
    <property type="evidence" value="ECO:0007669"/>
    <property type="project" value="TreeGrafter"/>
</dbReference>
<evidence type="ECO:0000259" key="1">
    <source>
        <dbReference type="PROSITE" id="PS50995"/>
    </source>
</evidence>
<dbReference type="Proteomes" id="UP000070188">
    <property type="component" value="Unassembled WGS sequence"/>
</dbReference>
<evidence type="ECO:0000313" key="3">
    <source>
        <dbReference type="Proteomes" id="UP000070188"/>
    </source>
</evidence>
<accession>A0A132MWK8</accession>
<dbReference type="OrthoDB" id="3177763at2"/>
<dbReference type="Pfam" id="PF01047">
    <property type="entry name" value="MarR"/>
    <property type="match status" value="1"/>
</dbReference>
<proteinExistence type="predicted"/>